<gene>
    <name evidence="11 14" type="primary">atpB</name>
    <name evidence="13" type="ORF">QQ002_03285</name>
    <name evidence="14" type="ORF">QQX10_13405</name>
</gene>
<dbReference type="InterPro" id="IPR045083">
    <property type="entry name" value="ATP_synth_F0_asu_bact/mt"/>
</dbReference>
<dbReference type="HAMAP" id="MF_01393">
    <property type="entry name" value="ATP_synth_a_bact"/>
    <property type="match status" value="1"/>
</dbReference>
<evidence type="ECO:0000256" key="4">
    <source>
        <dbReference type="ARBA" id="ARBA00022547"/>
    </source>
</evidence>
<dbReference type="NCBIfam" id="TIGR01131">
    <property type="entry name" value="ATP_synt_6_or_A"/>
    <property type="match status" value="1"/>
</dbReference>
<dbReference type="PRINTS" id="PR00123">
    <property type="entry name" value="ATPASEA"/>
</dbReference>
<dbReference type="PROSITE" id="PS00449">
    <property type="entry name" value="ATPASE_A"/>
    <property type="match status" value="1"/>
</dbReference>
<keyword evidence="6 11" id="KW-0375">Hydrogen ion transport</keyword>
<keyword evidence="3 11" id="KW-0813">Transport</keyword>
<evidence type="ECO:0000313" key="14">
    <source>
        <dbReference type="EMBL" id="MDN4489165.1"/>
    </source>
</evidence>
<dbReference type="CDD" id="cd00310">
    <property type="entry name" value="ATP-synt_Fo_a_6"/>
    <property type="match status" value="1"/>
</dbReference>
<sequence length="264" mass="29206">MSYWQQLFTSDGFHAPSIAEFFPPAILWEGTLFEFNRIMLVRVIAAVVLLAIFWIVASRAKVVPGRMQGALEMGLEFVDKQIVTPVMGDEGKKFLPFLTTLFFAIVFFNITGVIPFLNIAGTSLIGLPLFMALWVYVLYLGHGIKKHGLGGYLKNNLFPPGVPKPIYILLTPIEFLQVFILRPATLALRLAANMIAGHLLLVLCFAATQYFFFAAAGAMKAMGAVTFAAGFAFVLFEIFVALLQAYVFTMLSSVYLNMALADEH</sequence>
<keyword evidence="9 11" id="KW-0472">Membrane</keyword>
<evidence type="ECO:0000256" key="6">
    <source>
        <dbReference type="ARBA" id="ARBA00022781"/>
    </source>
</evidence>
<keyword evidence="15" id="KW-1185">Reference proteome</keyword>
<keyword evidence="10 11" id="KW-0066">ATP synthesis</keyword>
<dbReference type="EMBL" id="JAUHPX010000010">
    <property type="protein sequence ID" value="MDN4489165.1"/>
    <property type="molecule type" value="Genomic_DNA"/>
</dbReference>
<feature type="transmembrane region" description="Helical" evidence="11">
    <location>
        <begin position="94"/>
        <end position="117"/>
    </location>
</feature>
<dbReference type="PANTHER" id="PTHR11410">
    <property type="entry name" value="ATP SYNTHASE SUBUNIT A"/>
    <property type="match status" value="1"/>
</dbReference>
<evidence type="ECO:0000256" key="2">
    <source>
        <dbReference type="ARBA" id="ARBA00006810"/>
    </source>
</evidence>
<dbReference type="InterPro" id="IPR035908">
    <property type="entry name" value="F0_ATP_A_sf"/>
</dbReference>
<evidence type="ECO:0000256" key="5">
    <source>
        <dbReference type="ARBA" id="ARBA00022692"/>
    </source>
</evidence>
<reference evidence="13 16" key="2">
    <citation type="submission" date="2023-06" db="EMBL/GenBank/DDBJ databases">
        <title>SYSU T0a273.</title>
        <authorList>
            <person name="Gao L."/>
            <person name="Fang B.-Z."/>
            <person name="Li W.-J."/>
        </authorList>
    </citation>
    <scope>NUCLEOTIDE SEQUENCE [LARGE SCALE GENOMIC DNA]</scope>
    <source>
        <strain evidence="13 16">SYSU T0a273</strain>
    </source>
</reference>
<dbReference type="GO" id="GO:0005886">
    <property type="term" value="C:plasma membrane"/>
    <property type="evidence" value="ECO:0007669"/>
    <property type="project" value="UniProtKB-SubCell"/>
</dbReference>
<organism evidence="14 15">
    <name type="scientific">Demequina lignilytica</name>
    <dbReference type="NCBI Taxonomy" id="3051663"/>
    <lineage>
        <taxon>Bacteria</taxon>
        <taxon>Bacillati</taxon>
        <taxon>Actinomycetota</taxon>
        <taxon>Actinomycetes</taxon>
        <taxon>Micrococcales</taxon>
        <taxon>Demequinaceae</taxon>
        <taxon>Demequina</taxon>
    </lineage>
</organism>
<evidence type="ECO:0000256" key="8">
    <source>
        <dbReference type="ARBA" id="ARBA00023065"/>
    </source>
</evidence>
<evidence type="ECO:0000256" key="10">
    <source>
        <dbReference type="ARBA" id="ARBA00023310"/>
    </source>
</evidence>
<evidence type="ECO:0000256" key="7">
    <source>
        <dbReference type="ARBA" id="ARBA00022989"/>
    </source>
</evidence>
<feature type="transmembrane region" description="Helical" evidence="11">
    <location>
        <begin position="190"/>
        <end position="213"/>
    </location>
</feature>
<dbReference type="GO" id="GO:0045259">
    <property type="term" value="C:proton-transporting ATP synthase complex"/>
    <property type="evidence" value="ECO:0007669"/>
    <property type="project" value="UniProtKB-KW"/>
</dbReference>
<evidence type="ECO:0000256" key="12">
    <source>
        <dbReference type="RuleBase" id="RU000483"/>
    </source>
</evidence>
<reference evidence="14" key="1">
    <citation type="submission" date="2023-06" db="EMBL/GenBank/DDBJ databases">
        <title>Sysu t00039.</title>
        <authorList>
            <person name="Gao L."/>
            <person name="Fang B.-Z."/>
            <person name="Li W.-J."/>
        </authorList>
    </citation>
    <scope>NUCLEOTIDE SEQUENCE</scope>
    <source>
        <strain evidence="14">SYSU T00039</strain>
    </source>
</reference>
<evidence type="ECO:0000313" key="15">
    <source>
        <dbReference type="Proteomes" id="UP001172737"/>
    </source>
</evidence>
<dbReference type="AlphaFoldDB" id="A0AAW7MA06"/>
<dbReference type="EMBL" id="JAUHQB010000002">
    <property type="protein sequence ID" value="MDN4482560.1"/>
    <property type="molecule type" value="Genomic_DNA"/>
</dbReference>
<dbReference type="InterPro" id="IPR000568">
    <property type="entry name" value="ATP_synth_F0_asu"/>
</dbReference>
<dbReference type="Proteomes" id="UP001172756">
    <property type="component" value="Unassembled WGS sequence"/>
</dbReference>
<comment type="subcellular location">
    <subcellularLocation>
        <location evidence="11 12">Cell membrane</location>
        <topology evidence="11 12">Multi-pass membrane protein</topology>
    </subcellularLocation>
    <subcellularLocation>
        <location evidence="1">Membrane</location>
        <topology evidence="1">Multi-pass membrane protein</topology>
    </subcellularLocation>
</comment>
<evidence type="ECO:0000313" key="16">
    <source>
        <dbReference type="Proteomes" id="UP001172756"/>
    </source>
</evidence>
<dbReference type="Gene3D" id="1.20.120.220">
    <property type="entry name" value="ATP synthase, F0 complex, subunit A"/>
    <property type="match status" value="1"/>
</dbReference>
<keyword evidence="5 11" id="KW-0812">Transmembrane</keyword>
<feature type="transmembrane region" description="Helical" evidence="11">
    <location>
        <begin position="225"/>
        <end position="248"/>
    </location>
</feature>
<feature type="transmembrane region" description="Helical" evidence="11">
    <location>
        <begin position="165"/>
        <end position="184"/>
    </location>
</feature>
<feature type="transmembrane region" description="Helical" evidence="11">
    <location>
        <begin position="38"/>
        <end position="57"/>
    </location>
</feature>
<proteinExistence type="inferred from homology"/>
<comment type="function">
    <text evidence="11 12">Key component of the proton channel; it plays a direct role in the translocation of protons across the membrane.</text>
</comment>
<evidence type="ECO:0000256" key="3">
    <source>
        <dbReference type="ARBA" id="ARBA00022448"/>
    </source>
</evidence>
<protein>
    <recommendedName>
        <fullName evidence="11 12">ATP synthase subunit a</fullName>
    </recommendedName>
    <alternativeName>
        <fullName evidence="11">ATP synthase F0 sector subunit a</fullName>
    </alternativeName>
    <alternativeName>
        <fullName evidence="11">F-ATPase subunit 6</fullName>
    </alternativeName>
</protein>
<dbReference type="Proteomes" id="UP001172737">
    <property type="component" value="Unassembled WGS sequence"/>
</dbReference>
<evidence type="ECO:0000313" key="13">
    <source>
        <dbReference type="EMBL" id="MDN4482560.1"/>
    </source>
</evidence>
<dbReference type="SUPFAM" id="SSF81336">
    <property type="entry name" value="F1F0 ATP synthase subunit A"/>
    <property type="match status" value="1"/>
</dbReference>
<evidence type="ECO:0000256" key="11">
    <source>
        <dbReference type="HAMAP-Rule" id="MF_01393"/>
    </source>
</evidence>
<keyword evidence="11" id="KW-1003">Cell membrane</keyword>
<evidence type="ECO:0000256" key="9">
    <source>
        <dbReference type="ARBA" id="ARBA00023136"/>
    </source>
</evidence>
<comment type="caution">
    <text evidence="14">The sequence shown here is derived from an EMBL/GenBank/DDBJ whole genome shotgun (WGS) entry which is preliminary data.</text>
</comment>
<evidence type="ECO:0000256" key="1">
    <source>
        <dbReference type="ARBA" id="ARBA00004141"/>
    </source>
</evidence>
<feature type="transmembrane region" description="Helical" evidence="11">
    <location>
        <begin position="123"/>
        <end position="144"/>
    </location>
</feature>
<keyword evidence="7 11" id="KW-1133">Transmembrane helix</keyword>
<accession>A0AAW7MA06</accession>
<dbReference type="InterPro" id="IPR023011">
    <property type="entry name" value="ATP_synth_F0_asu_AS"/>
</dbReference>
<dbReference type="GO" id="GO:0046933">
    <property type="term" value="F:proton-transporting ATP synthase activity, rotational mechanism"/>
    <property type="evidence" value="ECO:0007669"/>
    <property type="project" value="UniProtKB-UniRule"/>
</dbReference>
<comment type="similarity">
    <text evidence="2 11 12">Belongs to the ATPase A chain family.</text>
</comment>
<dbReference type="Pfam" id="PF00119">
    <property type="entry name" value="ATP-synt_A"/>
    <property type="match status" value="1"/>
</dbReference>
<name>A0AAW7MA06_9MICO</name>
<keyword evidence="8 11" id="KW-0406">Ion transport</keyword>
<keyword evidence="4 11" id="KW-0138">CF(0)</keyword>
<dbReference type="PANTHER" id="PTHR11410:SF0">
    <property type="entry name" value="ATP SYNTHASE SUBUNIT A"/>
    <property type="match status" value="1"/>
</dbReference>